<dbReference type="GO" id="GO:0005886">
    <property type="term" value="C:plasma membrane"/>
    <property type="evidence" value="ECO:0007669"/>
    <property type="project" value="UniProtKB-SubCell"/>
</dbReference>
<proteinExistence type="inferred from homology"/>
<keyword evidence="4 7" id="KW-0812">Transmembrane</keyword>
<name>A0A6A0B885_9LACT</name>
<keyword evidence="9" id="KW-0067">ATP-binding</keyword>
<feature type="transmembrane region" description="Helical" evidence="7">
    <location>
        <begin position="279"/>
        <end position="301"/>
    </location>
</feature>
<dbReference type="EMBL" id="BLLI01000001">
    <property type="protein sequence ID" value="GFH41522.1"/>
    <property type="molecule type" value="Genomic_DNA"/>
</dbReference>
<evidence type="ECO:0000256" key="2">
    <source>
        <dbReference type="ARBA" id="ARBA00022448"/>
    </source>
</evidence>
<keyword evidence="3" id="KW-1003">Cell membrane</keyword>
<comment type="subcellular location">
    <subcellularLocation>
        <location evidence="1 7">Cell membrane</location>
        <topology evidence="1 7">Multi-pass membrane protein</topology>
    </subcellularLocation>
</comment>
<gene>
    <name evidence="9" type="ORF">Hs30E_00730</name>
</gene>
<dbReference type="GO" id="GO:0055085">
    <property type="term" value="P:transmembrane transport"/>
    <property type="evidence" value="ECO:0007669"/>
    <property type="project" value="InterPro"/>
</dbReference>
<dbReference type="Proteomes" id="UP000480303">
    <property type="component" value="Unassembled WGS sequence"/>
</dbReference>
<feature type="transmembrane region" description="Helical" evidence="7">
    <location>
        <begin position="30"/>
        <end position="57"/>
    </location>
</feature>
<dbReference type="InterPro" id="IPR051393">
    <property type="entry name" value="ABC_transporter_permease"/>
</dbReference>
<feature type="transmembrane region" description="Helical" evidence="7">
    <location>
        <begin position="174"/>
        <end position="198"/>
    </location>
</feature>
<protein>
    <submittedName>
        <fullName evidence="9">Sugar ABC transporter ATP-binding protein</fullName>
    </submittedName>
</protein>
<comment type="similarity">
    <text evidence="7">Belongs to the binding-protein-dependent transport system permease family.</text>
</comment>
<dbReference type="Pfam" id="PF00528">
    <property type="entry name" value="BPD_transp_1"/>
    <property type="match status" value="1"/>
</dbReference>
<sequence length="312" mass="35307">MSATQLNQKAQPPTISTGEKIKTFLNRDNVAGYIFSAPFIIGFLLITFIPMCVSFYYSFTDYRLVNVPSLVGMKNYLRLLTDMRFLNSVKVTAIYVVVSVPLKLAFALFVAYLLTRKIRGVTFYRSLYYVPSLIGGSIAVALVWKELFSRNGLINILLNSIGLKSLSWFGDQKIAMIPLILMSVWQFGSSMIIFAAGLKEIPNSYYEAAEMDGANKWQSFYKITIPQLSPVILYNLVMQTITAFMAFTQAFVITKGGPSDSTNFYALYVYNQAFKYYDMGYASAMSWVMLVVMSLVTIIIFKTSNKWVSYDQ</sequence>
<dbReference type="CDD" id="cd06261">
    <property type="entry name" value="TM_PBP2"/>
    <property type="match status" value="1"/>
</dbReference>
<dbReference type="PANTHER" id="PTHR30193:SF1">
    <property type="entry name" value="ABC TRANSPORTER PERMEASE PROTEIN YESP-RELATED"/>
    <property type="match status" value="1"/>
</dbReference>
<comment type="caution">
    <text evidence="9">The sequence shown here is derived from an EMBL/GenBank/DDBJ whole genome shotgun (WGS) entry which is preliminary data.</text>
</comment>
<keyword evidence="9" id="KW-0547">Nucleotide-binding</keyword>
<dbReference type="PROSITE" id="PS50928">
    <property type="entry name" value="ABC_TM1"/>
    <property type="match status" value="1"/>
</dbReference>
<dbReference type="GO" id="GO:0015833">
    <property type="term" value="P:peptide transport"/>
    <property type="evidence" value="ECO:0007669"/>
    <property type="project" value="UniProtKB-KW"/>
</dbReference>
<feature type="transmembrane region" description="Helical" evidence="7">
    <location>
        <begin position="93"/>
        <end position="114"/>
    </location>
</feature>
<keyword evidence="6 7" id="KW-0472">Membrane</keyword>
<dbReference type="RefSeq" id="WP_172207077.1">
    <property type="nucleotide sequence ID" value="NZ_BLLI01000001.1"/>
</dbReference>
<keyword evidence="10" id="KW-1185">Reference proteome</keyword>
<evidence type="ECO:0000313" key="10">
    <source>
        <dbReference type="Proteomes" id="UP000480303"/>
    </source>
</evidence>
<evidence type="ECO:0000256" key="3">
    <source>
        <dbReference type="ARBA" id="ARBA00022475"/>
    </source>
</evidence>
<feature type="transmembrane region" description="Helical" evidence="7">
    <location>
        <begin position="126"/>
        <end position="144"/>
    </location>
</feature>
<evidence type="ECO:0000256" key="4">
    <source>
        <dbReference type="ARBA" id="ARBA00022692"/>
    </source>
</evidence>
<feature type="domain" description="ABC transmembrane type-1" evidence="8">
    <location>
        <begin position="85"/>
        <end position="300"/>
    </location>
</feature>
<evidence type="ECO:0000256" key="6">
    <source>
        <dbReference type="ARBA" id="ARBA00023136"/>
    </source>
</evidence>
<evidence type="ECO:0000256" key="5">
    <source>
        <dbReference type="ARBA" id="ARBA00022989"/>
    </source>
</evidence>
<dbReference type="Gene3D" id="1.10.3720.10">
    <property type="entry name" value="MetI-like"/>
    <property type="match status" value="1"/>
</dbReference>
<dbReference type="AlphaFoldDB" id="A0A6A0B885"/>
<feature type="transmembrane region" description="Helical" evidence="7">
    <location>
        <begin position="231"/>
        <end position="253"/>
    </location>
</feature>
<dbReference type="GO" id="GO:0005524">
    <property type="term" value="F:ATP binding"/>
    <property type="evidence" value="ECO:0007669"/>
    <property type="project" value="UniProtKB-KW"/>
</dbReference>
<evidence type="ECO:0000256" key="1">
    <source>
        <dbReference type="ARBA" id="ARBA00004651"/>
    </source>
</evidence>
<dbReference type="SUPFAM" id="SSF161098">
    <property type="entry name" value="MetI-like"/>
    <property type="match status" value="1"/>
</dbReference>
<keyword evidence="2 7" id="KW-0813">Transport</keyword>
<reference evidence="9 10" key="1">
    <citation type="submission" date="2020-02" db="EMBL/GenBank/DDBJ databases">
        <title>Draft genome sequence of Lactococcus sp. Hs30E4-3.</title>
        <authorList>
            <person name="Noda S."/>
            <person name="Yuki M."/>
            <person name="Ohkuma M."/>
        </authorList>
    </citation>
    <scope>NUCLEOTIDE SEQUENCE [LARGE SCALE GENOMIC DNA]</scope>
    <source>
        <strain evidence="9 10">Hs30E4-3</strain>
    </source>
</reference>
<dbReference type="PANTHER" id="PTHR30193">
    <property type="entry name" value="ABC TRANSPORTER PERMEASE PROTEIN"/>
    <property type="match status" value="1"/>
</dbReference>
<keyword evidence="5 7" id="KW-1133">Transmembrane helix</keyword>
<dbReference type="InterPro" id="IPR000515">
    <property type="entry name" value="MetI-like"/>
</dbReference>
<accession>A0A6A0B885</accession>
<evidence type="ECO:0000256" key="7">
    <source>
        <dbReference type="RuleBase" id="RU363032"/>
    </source>
</evidence>
<dbReference type="GO" id="GO:0015031">
    <property type="term" value="P:protein transport"/>
    <property type="evidence" value="ECO:0007669"/>
    <property type="project" value="UniProtKB-KW"/>
</dbReference>
<organism evidence="9 10">
    <name type="scientific">Pseudolactococcus hodotermopsidis</name>
    <dbReference type="NCBI Taxonomy" id="2709157"/>
    <lineage>
        <taxon>Bacteria</taxon>
        <taxon>Bacillati</taxon>
        <taxon>Bacillota</taxon>
        <taxon>Bacilli</taxon>
        <taxon>Lactobacillales</taxon>
        <taxon>Streptococcaceae</taxon>
        <taxon>Pseudolactococcus</taxon>
    </lineage>
</organism>
<dbReference type="InterPro" id="IPR035906">
    <property type="entry name" value="MetI-like_sf"/>
</dbReference>
<evidence type="ECO:0000313" key="9">
    <source>
        <dbReference type="EMBL" id="GFH41522.1"/>
    </source>
</evidence>
<evidence type="ECO:0000259" key="8">
    <source>
        <dbReference type="PROSITE" id="PS50928"/>
    </source>
</evidence>